<comment type="caution">
    <text evidence="5">The sequence shown here is derived from an EMBL/GenBank/DDBJ whole genome shotgun (WGS) entry which is preliminary data.</text>
</comment>
<reference evidence="5" key="2">
    <citation type="journal article" date="2020" name="Nat. Commun.">
        <title>Large-scale genome sequencing of mycorrhizal fungi provides insights into the early evolution of symbiotic traits.</title>
        <authorList>
            <person name="Miyauchi S."/>
            <person name="Kiss E."/>
            <person name="Kuo A."/>
            <person name="Drula E."/>
            <person name="Kohler A."/>
            <person name="Sanchez-Garcia M."/>
            <person name="Morin E."/>
            <person name="Andreopoulos B."/>
            <person name="Barry K.W."/>
            <person name="Bonito G."/>
            <person name="Buee M."/>
            <person name="Carver A."/>
            <person name="Chen C."/>
            <person name="Cichocki N."/>
            <person name="Clum A."/>
            <person name="Culley D."/>
            <person name="Crous P.W."/>
            <person name="Fauchery L."/>
            <person name="Girlanda M."/>
            <person name="Hayes R.D."/>
            <person name="Keri Z."/>
            <person name="LaButti K."/>
            <person name="Lipzen A."/>
            <person name="Lombard V."/>
            <person name="Magnuson J."/>
            <person name="Maillard F."/>
            <person name="Murat C."/>
            <person name="Nolan M."/>
            <person name="Ohm R.A."/>
            <person name="Pangilinan J."/>
            <person name="Pereira M.F."/>
            <person name="Perotto S."/>
            <person name="Peter M."/>
            <person name="Pfister S."/>
            <person name="Riley R."/>
            <person name="Sitrit Y."/>
            <person name="Stielow J.B."/>
            <person name="Szollosi G."/>
            <person name="Zifcakova L."/>
            <person name="Stursova M."/>
            <person name="Spatafora J.W."/>
            <person name="Tedersoo L."/>
            <person name="Vaario L.M."/>
            <person name="Yamada A."/>
            <person name="Yan M."/>
            <person name="Wang P."/>
            <person name="Xu J."/>
            <person name="Bruns T."/>
            <person name="Baldrian P."/>
            <person name="Vilgalys R."/>
            <person name="Dunand C."/>
            <person name="Henrissat B."/>
            <person name="Grigoriev I.V."/>
            <person name="Hibbett D."/>
            <person name="Nagy L.G."/>
            <person name="Martin F.M."/>
        </authorList>
    </citation>
    <scope>NUCLEOTIDE SEQUENCE</scope>
    <source>
        <strain evidence="5">BED1</strain>
    </source>
</reference>
<evidence type="ECO:0000256" key="2">
    <source>
        <dbReference type="PROSITE-ProRule" id="PRU00192"/>
    </source>
</evidence>
<dbReference type="PROSITE" id="PS50002">
    <property type="entry name" value="SH3"/>
    <property type="match status" value="1"/>
</dbReference>
<sequence length="405" mass="42983">MVFSTISPCSSDPQPFPSPGSAFIPPPVPGPHEFALMSNSNVVDSPSPCDPPSDPQLSLPTSSHRLSNQSVTSLTSSRPAPPSPAVSRRASGLSRTSRPASGMSTTLSSRPLSGAQHSRPVSGPPSGTVQPTSPTTPTPTSLSHDRRPNPLSTSNLDPPPTEPTPTQPTATAPPNPTSAPIQIRDYGFAPTDPRFSGQGPHAPRANRPVVLARRLAPSSESTPTSLSEGDNDNDDDENDDEEGEETMNVDVVQSMWEDVDDGTNGWGGFKWGFGRAWAYGRMSGIDTTPSGAVFPSRGDLDRNFGGEEEYEDMEIDEEGEAMLDGEDEGEPPLFPGLYRALYAFEPEGTAEMKLDEDQLVRVVGRGGGVGWAVVVRDGLKDTGVHALVPESYLEPARLDGQEEDG</sequence>
<evidence type="ECO:0000259" key="4">
    <source>
        <dbReference type="PROSITE" id="PS50002"/>
    </source>
</evidence>
<reference evidence="5" key="1">
    <citation type="submission" date="2019-10" db="EMBL/GenBank/DDBJ databases">
        <authorList>
            <consortium name="DOE Joint Genome Institute"/>
            <person name="Kuo A."/>
            <person name="Miyauchi S."/>
            <person name="Kiss E."/>
            <person name="Drula E."/>
            <person name="Kohler A."/>
            <person name="Sanchez-Garcia M."/>
            <person name="Andreopoulos B."/>
            <person name="Barry K.W."/>
            <person name="Bonito G."/>
            <person name="Buee M."/>
            <person name="Carver A."/>
            <person name="Chen C."/>
            <person name="Cichocki N."/>
            <person name="Clum A."/>
            <person name="Culley D."/>
            <person name="Crous P.W."/>
            <person name="Fauchery L."/>
            <person name="Girlanda M."/>
            <person name="Hayes R."/>
            <person name="Keri Z."/>
            <person name="LaButti K."/>
            <person name="Lipzen A."/>
            <person name="Lombard V."/>
            <person name="Magnuson J."/>
            <person name="Maillard F."/>
            <person name="Morin E."/>
            <person name="Murat C."/>
            <person name="Nolan M."/>
            <person name="Ohm R."/>
            <person name="Pangilinan J."/>
            <person name="Pereira M."/>
            <person name="Perotto S."/>
            <person name="Peter M."/>
            <person name="Riley R."/>
            <person name="Sitrit Y."/>
            <person name="Stielow B."/>
            <person name="Szollosi G."/>
            <person name="Zifcakova L."/>
            <person name="Stursova M."/>
            <person name="Spatafora J.W."/>
            <person name="Tedersoo L."/>
            <person name="Vaario L.-M."/>
            <person name="Yamada A."/>
            <person name="Yan M."/>
            <person name="Wang P."/>
            <person name="Xu J."/>
            <person name="Bruns T."/>
            <person name="Baldrian P."/>
            <person name="Vilgalys R."/>
            <person name="Henrissat B."/>
            <person name="Grigoriev I.V."/>
            <person name="Hibbett D."/>
            <person name="Nagy L.G."/>
            <person name="Martin F.M."/>
        </authorList>
    </citation>
    <scope>NUCLEOTIDE SEQUENCE</scope>
    <source>
        <strain evidence="5">BED1</strain>
    </source>
</reference>
<dbReference type="SUPFAM" id="SSF50044">
    <property type="entry name" value="SH3-domain"/>
    <property type="match status" value="1"/>
</dbReference>
<feature type="region of interest" description="Disordered" evidence="3">
    <location>
        <begin position="1"/>
        <end position="249"/>
    </location>
</feature>
<feature type="compositionally biased region" description="Polar residues" evidence="3">
    <location>
        <begin position="64"/>
        <end position="75"/>
    </location>
</feature>
<accession>A0AAD4BIV9</accession>
<dbReference type="Proteomes" id="UP001194468">
    <property type="component" value="Unassembled WGS sequence"/>
</dbReference>
<name>A0AAD4BIV9_BOLED</name>
<feature type="compositionally biased region" description="Low complexity" evidence="3">
    <location>
        <begin position="124"/>
        <end position="141"/>
    </location>
</feature>
<feature type="compositionally biased region" description="Pro residues" evidence="3">
    <location>
        <begin position="14"/>
        <end position="30"/>
    </location>
</feature>
<feature type="compositionally biased region" description="Acidic residues" evidence="3">
    <location>
        <begin position="229"/>
        <end position="247"/>
    </location>
</feature>
<feature type="compositionally biased region" description="Polar residues" evidence="3">
    <location>
        <begin position="93"/>
        <end position="111"/>
    </location>
</feature>
<feature type="compositionally biased region" description="Pro residues" evidence="3">
    <location>
        <begin position="157"/>
        <end position="177"/>
    </location>
</feature>
<evidence type="ECO:0000313" key="6">
    <source>
        <dbReference type="Proteomes" id="UP001194468"/>
    </source>
</evidence>
<feature type="domain" description="SH3" evidence="4">
    <location>
        <begin position="333"/>
        <end position="398"/>
    </location>
</feature>
<dbReference type="EMBL" id="WHUW01000042">
    <property type="protein sequence ID" value="KAF8432244.1"/>
    <property type="molecule type" value="Genomic_DNA"/>
</dbReference>
<organism evidence="5 6">
    <name type="scientific">Boletus edulis BED1</name>
    <dbReference type="NCBI Taxonomy" id="1328754"/>
    <lineage>
        <taxon>Eukaryota</taxon>
        <taxon>Fungi</taxon>
        <taxon>Dikarya</taxon>
        <taxon>Basidiomycota</taxon>
        <taxon>Agaricomycotina</taxon>
        <taxon>Agaricomycetes</taxon>
        <taxon>Agaricomycetidae</taxon>
        <taxon>Boletales</taxon>
        <taxon>Boletineae</taxon>
        <taxon>Boletaceae</taxon>
        <taxon>Boletoideae</taxon>
        <taxon>Boletus</taxon>
    </lineage>
</organism>
<evidence type="ECO:0000313" key="5">
    <source>
        <dbReference type="EMBL" id="KAF8432244.1"/>
    </source>
</evidence>
<protein>
    <recommendedName>
        <fullName evidence="4">SH3 domain-containing protein</fullName>
    </recommendedName>
</protein>
<feature type="compositionally biased region" description="Low complexity" evidence="3">
    <location>
        <begin position="215"/>
        <end position="228"/>
    </location>
</feature>
<evidence type="ECO:0000256" key="3">
    <source>
        <dbReference type="SAM" id="MobiDB-lite"/>
    </source>
</evidence>
<dbReference type="Gene3D" id="2.30.30.40">
    <property type="entry name" value="SH3 Domains"/>
    <property type="match status" value="1"/>
</dbReference>
<keyword evidence="6" id="KW-1185">Reference proteome</keyword>
<gene>
    <name evidence="5" type="ORF">L210DRAFT_3558840</name>
</gene>
<keyword evidence="1 2" id="KW-0728">SH3 domain</keyword>
<dbReference type="AlphaFoldDB" id="A0AAD4BIV9"/>
<dbReference type="InterPro" id="IPR001452">
    <property type="entry name" value="SH3_domain"/>
</dbReference>
<proteinExistence type="predicted"/>
<dbReference type="InterPro" id="IPR036028">
    <property type="entry name" value="SH3-like_dom_sf"/>
</dbReference>
<dbReference type="SMART" id="SM00326">
    <property type="entry name" value="SH3"/>
    <property type="match status" value="1"/>
</dbReference>
<evidence type="ECO:0000256" key="1">
    <source>
        <dbReference type="ARBA" id="ARBA00022443"/>
    </source>
</evidence>
<feature type="compositionally biased region" description="Polar residues" evidence="3">
    <location>
        <begin position="1"/>
        <end position="13"/>
    </location>
</feature>